<dbReference type="NCBIfam" id="TIGR02937">
    <property type="entry name" value="sigma70-ECF"/>
    <property type="match status" value="1"/>
</dbReference>
<dbReference type="SUPFAM" id="SSF88659">
    <property type="entry name" value="Sigma3 and sigma4 domains of RNA polymerase sigma factors"/>
    <property type="match status" value="1"/>
</dbReference>
<accession>A0A517VVD8</accession>
<keyword evidence="4" id="KW-0804">Transcription</keyword>
<dbReference type="Proteomes" id="UP000318704">
    <property type="component" value="Chromosome"/>
</dbReference>
<evidence type="ECO:0000256" key="2">
    <source>
        <dbReference type="ARBA" id="ARBA00023082"/>
    </source>
</evidence>
<dbReference type="InterPro" id="IPR000943">
    <property type="entry name" value="RNA_pol_sigma70"/>
</dbReference>
<feature type="domain" description="RNA polymerase sigma-70 region 4" evidence="6">
    <location>
        <begin position="285"/>
        <end position="339"/>
    </location>
</feature>
<dbReference type="InterPro" id="IPR007630">
    <property type="entry name" value="RNA_pol_sigma70_r4"/>
</dbReference>
<feature type="domain" description="RNA polymerase sigma-70 region 2" evidence="5">
    <location>
        <begin position="177"/>
        <end position="242"/>
    </location>
</feature>
<evidence type="ECO:0000256" key="4">
    <source>
        <dbReference type="ARBA" id="ARBA00023163"/>
    </source>
</evidence>
<dbReference type="InterPro" id="IPR007627">
    <property type="entry name" value="RNA_pol_sigma70_r2"/>
</dbReference>
<evidence type="ECO:0000259" key="5">
    <source>
        <dbReference type="Pfam" id="PF04542"/>
    </source>
</evidence>
<evidence type="ECO:0000259" key="6">
    <source>
        <dbReference type="Pfam" id="PF04545"/>
    </source>
</evidence>
<sequence>MYSSVAINRSQRDSFSQLGARAFLSDRTKMCSCDLKVQKNTANTQKAVRKKKYCVTKELQKRAERIVAKKIEYVFHDQFEMEDACDQILGPLQELCTELNPDSEHDFSTSSSEYVALYSVPLLEKEHESILFKGMNYLKYRAAILRDSIDLKSPCIGLLDRIEQKIKDARRLRNYIIQANLRLVVSIAKNLTDRANLFEDLISDAHLPLIRAVEIFDVGRGNRFSTYGTWAVRNYLFRSTKKGRKYRKTFQNGVESVALGLTDYRTTQRSEESYHAIIQGVLQRVLNSLDEREQIILKRRFGLHHSDPPKKFREIAEELGVSTERVRQLTIRSLQRMREVAEEQNLEIPEFI</sequence>
<dbReference type="EMBL" id="CP037920">
    <property type="protein sequence ID" value="QDT96963.1"/>
    <property type="molecule type" value="Genomic_DNA"/>
</dbReference>
<keyword evidence="2" id="KW-0731">Sigma factor</keyword>
<evidence type="ECO:0000256" key="3">
    <source>
        <dbReference type="ARBA" id="ARBA00023125"/>
    </source>
</evidence>
<dbReference type="KEGG" id="gaw:V144x_24340"/>
<dbReference type="Pfam" id="PF04542">
    <property type="entry name" value="Sigma70_r2"/>
    <property type="match status" value="1"/>
</dbReference>
<dbReference type="InterPro" id="IPR050239">
    <property type="entry name" value="Sigma-70_RNA_pol_init_factors"/>
</dbReference>
<dbReference type="Pfam" id="PF04545">
    <property type="entry name" value="Sigma70_r4"/>
    <property type="match status" value="1"/>
</dbReference>
<evidence type="ECO:0000256" key="1">
    <source>
        <dbReference type="ARBA" id="ARBA00023015"/>
    </source>
</evidence>
<dbReference type="GO" id="GO:0003677">
    <property type="term" value="F:DNA binding"/>
    <property type="evidence" value="ECO:0007669"/>
    <property type="project" value="UniProtKB-KW"/>
</dbReference>
<dbReference type="InterPro" id="IPR013325">
    <property type="entry name" value="RNA_pol_sigma_r2"/>
</dbReference>
<dbReference type="RefSeq" id="WP_144985352.1">
    <property type="nucleotide sequence ID" value="NZ_CP037920.1"/>
</dbReference>
<dbReference type="SUPFAM" id="SSF88946">
    <property type="entry name" value="Sigma2 domain of RNA polymerase sigma factors"/>
    <property type="match status" value="1"/>
</dbReference>
<dbReference type="InterPro" id="IPR014284">
    <property type="entry name" value="RNA_pol_sigma-70_dom"/>
</dbReference>
<dbReference type="GO" id="GO:0006352">
    <property type="term" value="P:DNA-templated transcription initiation"/>
    <property type="evidence" value="ECO:0007669"/>
    <property type="project" value="InterPro"/>
</dbReference>
<dbReference type="AlphaFoldDB" id="A0A517VVD8"/>
<evidence type="ECO:0000313" key="7">
    <source>
        <dbReference type="EMBL" id="QDT96963.1"/>
    </source>
</evidence>
<dbReference type="InterPro" id="IPR013324">
    <property type="entry name" value="RNA_pol_sigma_r3/r4-like"/>
</dbReference>
<evidence type="ECO:0000313" key="8">
    <source>
        <dbReference type="Proteomes" id="UP000318704"/>
    </source>
</evidence>
<protein>
    <submittedName>
        <fullName evidence="7">RNA polymerase sigma factor SigA</fullName>
    </submittedName>
</protein>
<dbReference type="GO" id="GO:0016987">
    <property type="term" value="F:sigma factor activity"/>
    <property type="evidence" value="ECO:0007669"/>
    <property type="project" value="UniProtKB-KW"/>
</dbReference>
<keyword evidence="1" id="KW-0805">Transcription regulation</keyword>
<gene>
    <name evidence="7" type="primary">sigA_3</name>
    <name evidence="7" type="ORF">V144x_24340</name>
</gene>
<dbReference type="PRINTS" id="PR00046">
    <property type="entry name" value="SIGMA70FCT"/>
</dbReference>
<dbReference type="InterPro" id="IPR036388">
    <property type="entry name" value="WH-like_DNA-bd_sf"/>
</dbReference>
<name>A0A517VVD8_9PLAN</name>
<keyword evidence="3" id="KW-0238">DNA-binding</keyword>
<dbReference type="CDD" id="cd06171">
    <property type="entry name" value="Sigma70_r4"/>
    <property type="match status" value="1"/>
</dbReference>
<dbReference type="PANTHER" id="PTHR30603">
    <property type="entry name" value="RNA POLYMERASE SIGMA FACTOR RPO"/>
    <property type="match status" value="1"/>
</dbReference>
<proteinExistence type="predicted"/>
<dbReference type="Gene3D" id="1.10.601.10">
    <property type="entry name" value="RNA Polymerase Primary Sigma Factor"/>
    <property type="match status" value="1"/>
</dbReference>
<organism evidence="7 8">
    <name type="scientific">Gimesia aquarii</name>
    <dbReference type="NCBI Taxonomy" id="2527964"/>
    <lineage>
        <taxon>Bacteria</taxon>
        <taxon>Pseudomonadati</taxon>
        <taxon>Planctomycetota</taxon>
        <taxon>Planctomycetia</taxon>
        <taxon>Planctomycetales</taxon>
        <taxon>Planctomycetaceae</taxon>
        <taxon>Gimesia</taxon>
    </lineage>
</organism>
<dbReference type="PANTHER" id="PTHR30603:SF60">
    <property type="entry name" value="RNA POLYMERASE SIGMA FACTOR RPOD"/>
    <property type="match status" value="1"/>
</dbReference>
<dbReference type="Gene3D" id="1.10.10.10">
    <property type="entry name" value="Winged helix-like DNA-binding domain superfamily/Winged helix DNA-binding domain"/>
    <property type="match status" value="1"/>
</dbReference>
<reference evidence="7 8" key="1">
    <citation type="submission" date="2019-03" db="EMBL/GenBank/DDBJ databases">
        <title>Deep-cultivation of Planctomycetes and their phenomic and genomic characterization uncovers novel biology.</title>
        <authorList>
            <person name="Wiegand S."/>
            <person name="Jogler M."/>
            <person name="Boedeker C."/>
            <person name="Pinto D."/>
            <person name="Vollmers J."/>
            <person name="Rivas-Marin E."/>
            <person name="Kohn T."/>
            <person name="Peeters S.H."/>
            <person name="Heuer A."/>
            <person name="Rast P."/>
            <person name="Oberbeckmann S."/>
            <person name="Bunk B."/>
            <person name="Jeske O."/>
            <person name="Meyerdierks A."/>
            <person name="Storesund J.E."/>
            <person name="Kallscheuer N."/>
            <person name="Luecker S."/>
            <person name="Lage O.M."/>
            <person name="Pohl T."/>
            <person name="Merkel B.J."/>
            <person name="Hornburger P."/>
            <person name="Mueller R.-W."/>
            <person name="Bruemmer F."/>
            <person name="Labrenz M."/>
            <person name="Spormann A.M."/>
            <person name="Op den Camp H."/>
            <person name="Overmann J."/>
            <person name="Amann R."/>
            <person name="Jetten M.S.M."/>
            <person name="Mascher T."/>
            <person name="Medema M.H."/>
            <person name="Devos D.P."/>
            <person name="Kaster A.-K."/>
            <person name="Ovreas L."/>
            <person name="Rohde M."/>
            <person name="Galperin M.Y."/>
            <person name="Jogler C."/>
        </authorList>
    </citation>
    <scope>NUCLEOTIDE SEQUENCE [LARGE SCALE GENOMIC DNA]</scope>
    <source>
        <strain evidence="7 8">V144</strain>
    </source>
</reference>